<accession>A0A5E8CB67</accession>
<dbReference type="InterPro" id="IPR045247">
    <property type="entry name" value="Oye-like"/>
</dbReference>
<dbReference type="InterPro" id="IPR001155">
    <property type="entry name" value="OxRdtase_FMN_N"/>
</dbReference>
<gene>
    <name evidence="5" type="ORF">SAPINGB_P006268</name>
</gene>
<evidence type="ECO:0000256" key="3">
    <source>
        <dbReference type="ARBA" id="ARBA00022643"/>
    </source>
</evidence>
<evidence type="ECO:0000313" key="5">
    <source>
        <dbReference type="EMBL" id="VVT58556.1"/>
    </source>
</evidence>
<organism evidence="5 6">
    <name type="scientific">Magnusiomyces paraingens</name>
    <dbReference type="NCBI Taxonomy" id="2606893"/>
    <lineage>
        <taxon>Eukaryota</taxon>
        <taxon>Fungi</taxon>
        <taxon>Dikarya</taxon>
        <taxon>Ascomycota</taxon>
        <taxon>Saccharomycotina</taxon>
        <taxon>Dipodascomycetes</taxon>
        <taxon>Dipodascales</taxon>
        <taxon>Dipodascaceae</taxon>
        <taxon>Magnusiomyces</taxon>
    </lineage>
</organism>
<keyword evidence="3" id="KW-0285">Flavoprotein</keyword>
<dbReference type="PANTHER" id="PTHR22893">
    <property type="entry name" value="NADH OXIDOREDUCTASE-RELATED"/>
    <property type="match status" value="1"/>
</dbReference>
<protein>
    <recommendedName>
        <fullName evidence="4">NADH:flavin oxidoreductase/NADH oxidase N-terminal domain-containing protein</fullName>
    </recommendedName>
</protein>
<evidence type="ECO:0000313" key="6">
    <source>
        <dbReference type="Proteomes" id="UP000398389"/>
    </source>
</evidence>
<proteinExistence type="inferred from homology"/>
<keyword evidence="6" id="KW-1185">Reference proteome</keyword>
<dbReference type="GO" id="GO:0010181">
    <property type="term" value="F:FMN binding"/>
    <property type="evidence" value="ECO:0007669"/>
    <property type="project" value="InterPro"/>
</dbReference>
<keyword evidence="3" id="KW-0288">FMN</keyword>
<evidence type="ECO:0000256" key="1">
    <source>
        <dbReference type="ARBA" id="ARBA00001917"/>
    </source>
</evidence>
<dbReference type="AlphaFoldDB" id="A0A5E8CB67"/>
<dbReference type="Pfam" id="PF00724">
    <property type="entry name" value="Oxidored_FMN"/>
    <property type="match status" value="1"/>
</dbReference>
<dbReference type="CDD" id="cd02933">
    <property type="entry name" value="OYE_like_FMN"/>
    <property type="match status" value="1"/>
</dbReference>
<dbReference type="PANTHER" id="PTHR22893:SF91">
    <property type="entry name" value="NADPH DEHYDROGENASE 2-RELATED"/>
    <property type="match status" value="1"/>
</dbReference>
<dbReference type="Proteomes" id="UP000398389">
    <property type="component" value="Unassembled WGS sequence"/>
</dbReference>
<comment type="similarity">
    <text evidence="2">Belongs to the NADH:flavin oxidoreductase/NADH oxidase family.</text>
</comment>
<dbReference type="RefSeq" id="XP_031856870.1">
    <property type="nucleotide sequence ID" value="XM_032000979.1"/>
</dbReference>
<sequence length="384" mass="42415">MTVSTTDTNNNLFKPLKVGQVTLNQRIAMAPLTRVRAQVEGAVPTDLMTTYYEQRASSPGTLLITEATFITERAGGYQGVPGIWSKEQIDGWAKVAAAIHAKGSFGYVQLWALGRTAGPEYLQSRGYDLVSSSNVARPLGPKNKLIGTDTVGTVPRPLTVDEIHEYVRDYAQAAKNSIEAGFDGVEIHAANGFLPHQFLHENINKRTDEYGGSVENRARFTLEIVDAVSAAIGASRVGIRFSPYYVGSDLGAGPGTLELYAYLLKELEERGLADEANKRLAYIHTVEGAIEVHNSIGNPILRRPLEFVRNVWTGGWIRAQRFDRKLALEIADVDDKVVIAFGKPFISNPDLVRRIKENLPWAEPDYETFYVPGAKGYTDYPFYS</sequence>
<name>A0A5E8CB67_9ASCO</name>
<dbReference type="Gene3D" id="3.20.20.70">
    <property type="entry name" value="Aldolase class I"/>
    <property type="match status" value="1"/>
</dbReference>
<dbReference type="GeneID" id="43585079"/>
<evidence type="ECO:0000259" key="4">
    <source>
        <dbReference type="Pfam" id="PF00724"/>
    </source>
</evidence>
<reference evidence="5 6" key="1">
    <citation type="submission" date="2019-09" db="EMBL/GenBank/DDBJ databases">
        <authorList>
            <person name="Brejova B."/>
        </authorList>
    </citation>
    <scope>NUCLEOTIDE SEQUENCE [LARGE SCALE GENOMIC DNA]</scope>
</reference>
<dbReference type="InterPro" id="IPR013785">
    <property type="entry name" value="Aldolase_TIM"/>
</dbReference>
<comment type="cofactor">
    <cofactor evidence="1">
        <name>FMN</name>
        <dbReference type="ChEBI" id="CHEBI:58210"/>
    </cofactor>
</comment>
<dbReference type="OrthoDB" id="276546at2759"/>
<dbReference type="GO" id="GO:0003959">
    <property type="term" value="F:NADPH dehydrogenase activity"/>
    <property type="evidence" value="ECO:0007669"/>
    <property type="project" value="TreeGrafter"/>
</dbReference>
<evidence type="ECO:0000256" key="2">
    <source>
        <dbReference type="ARBA" id="ARBA00005979"/>
    </source>
</evidence>
<dbReference type="FunFam" id="3.20.20.70:FF:000138">
    <property type="entry name" value="NADPH dehydrogenase 1"/>
    <property type="match status" value="1"/>
</dbReference>
<dbReference type="SUPFAM" id="SSF51395">
    <property type="entry name" value="FMN-linked oxidoreductases"/>
    <property type="match status" value="1"/>
</dbReference>
<dbReference type="EMBL" id="CABVLU010000005">
    <property type="protein sequence ID" value="VVT58556.1"/>
    <property type="molecule type" value="Genomic_DNA"/>
</dbReference>
<feature type="domain" description="NADH:flavin oxidoreductase/NADH oxidase N-terminal" evidence="4">
    <location>
        <begin position="11"/>
        <end position="360"/>
    </location>
</feature>